<evidence type="ECO:0000256" key="4">
    <source>
        <dbReference type="ARBA" id="ARBA00022833"/>
    </source>
</evidence>
<keyword evidence="2" id="KW-0808">Transferase</keyword>
<proteinExistence type="predicted"/>
<dbReference type="AlphaFoldDB" id="A0A926EN62"/>
<dbReference type="EMBL" id="JACRTD010000001">
    <property type="protein sequence ID" value="MBC8584312.1"/>
    <property type="molecule type" value="Genomic_DNA"/>
</dbReference>
<dbReference type="InterPro" id="IPR008567">
    <property type="entry name" value="BKACE"/>
</dbReference>
<name>A0A926EN62_9FIRM</name>
<keyword evidence="6" id="KW-1185">Reference proteome</keyword>
<gene>
    <name evidence="5" type="ORF">H8705_01785</name>
</gene>
<organism evidence="5 6">
    <name type="scientific">Youxingia wuxianensis</name>
    <dbReference type="NCBI Taxonomy" id="2763678"/>
    <lineage>
        <taxon>Bacteria</taxon>
        <taxon>Bacillati</taxon>
        <taxon>Bacillota</taxon>
        <taxon>Clostridia</taxon>
        <taxon>Eubacteriales</taxon>
        <taxon>Oscillospiraceae</taxon>
        <taxon>Youxingia</taxon>
    </lineage>
</organism>
<dbReference type="Gene3D" id="3.20.20.70">
    <property type="entry name" value="Aldolase class I"/>
    <property type="match status" value="1"/>
</dbReference>
<dbReference type="GO" id="GO:0046872">
    <property type="term" value="F:metal ion binding"/>
    <property type="evidence" value="ECO:0007669"/>
    <property type="project" value="UniProtKB-KW"/>
</dbReference>
<dbReference type="GO" id="GO:0043720">
    <property type="term" value="F:3-keto-5-aminohexanoate cleavage activity"/>
    <property type="evidence" value="ECO:0007669"/>
    <property type="project" value="InterPro"/>
</dbReference>
<evidence type="ECO:0000313" key="6">
    <source>
        <dbReference type="Proteomes" id="UP000623678"/>
    </source>
</evidence>
<protein>
    <submittedName>
        <fullName evidence="5">3-keto-5-aminohexanoate cleavage protein</fullName>
    </submittedName>
</protein>
<comment type="caution">
    <text evidence="5">The sequence shown here is derived from an EMBL/GenBank/DDBJ whole genome shotgun (WGS) entry which is preliminary data.</text>
</comment>
<evidence type="ECO:0000256" key="3">
    <source>
        <dbReference type="ARBA" id="ARBA00022723"/>
    </source>
</evidence>
<evidence type="ECO:0000256" key="2">
    <source>
        <dbReference type="ARBA" id="ARBA00022679"/>
    </source>
</evidence>
<dbReference type="RefSeq" id="WP_262394136.1">
    <property type="nucleotide sequence ID" value="NZ_JACRTD010000001.1"/>
</dbReference>
<keyword evidence="3" id="KW-0479">Metal-binding</keyword>
<dbReference type="InterPro" id="IPR013785">
    <property type="entry name" value="Aldolase_TIM"/>
</dbReference>
<accession>A0A926EN62</accession>
<dbReference type="Proteomes" id="UP000623678">
    <property type="component" value="Unassembled WGS sequence"/>
</dbReference>
<evidence type="ECO:0000313" key="5">
    <source>
        <dbReference type="EMBL" id="MBC8584312.1"/>
    </source>
</evidence>
<dbReference type="Pfam" id="PF05853">
    <property type="entry name" value="BKACE"/>
    <property type="match status" value="1"/>
</dbReference>
<dbReference type="PANTHER" id="PTHR37418">
    <property type="entry name" value="3-KETO-5-AMINOHEXANOATE CLEAVAGE ENZYME-RELATED"/>
    <property type="match status" value="1"/>
</dbReference>
<keyword evidence="4" id="KW-0862">Zinc</keyword>
<evidence type="ECO:0000256" key="1">
    <source>
        <dbReference type="ARBA" id="ARBA00001947"/>
    </source>
</evidence>
<comment type="cofactor">
    <cofactor evidence="1">
        <name>Zn(2+)</name>
        <dbReference type="ChEBI" id="CHEBI:29105"/>
    </cofactor>
</comment>
<sequence>MKKVAISVAPVYGKVTQLDPKKVAQDIIQCAKAGAGELHLHPRDRFGRLTDNLETFREIVDRVKSQVDIVVQVSPGASSQLTMEQKCVPLRYPDVEMTSMNMTSMNFGRQVRIVNPEDIDYLSKEIIETNTIPEVELFDLGDFYTFKMIDEIYKFPFKHLFNIGLGHEGRLPATPKALAAFLQFMPEDAVWNYTEIGRRDFKMITAAIGMGADGIRVGLEDSNYLDPTTQVENNAPIVERIAKILQAMGTQPASPAEIRQKLNIEKCVAVTR</sequence>
<reference evidence="5" key="1">
    <citation type="submission" date="2020-08" db="EMBL/GenBank/DDBJ databases">
        <title>Genome public.</title>
        <authorList>
            <person name="Liu C."/>
            <person name="Sun Q."/>
        </authorList>
    </citation>
    <scope>NUCLEOTIDE SEQUENCE</scope>
    <source>
        <strain evidence="5">NSJ-64</strain>
    </source>
</reference>
<dbReference type="PANTHER" id="PTHR37418:SF2">
    <property type="entry name" value="3-KETO-5-AMINOHEXANOATE CLEAVAGE ENZYME"/>
    <property type="match status" value="1"/>
</dbReference>